<sequence length="492" mass="55613">MSQLKENNQRINPEKVPLETDQGILESEERKWGLPLKEVYKHGLSFYKDKEGKALHLSYEDRLKLVAYTQQASHGPLDPNSAPPLGVLDVIGRDRRAAWQALGQMSQTQAMAGFIHTLDRLCPLFKPYFEAIQKDFEDKKQQEQKKQEEERAHTELQNRILLEKQKQQSTILTEEQHVQRIKDALNAQTYDQFLQYAQQQFPGNFDQQAVLIRQLQDQHYQQYIQQLAMDQRLANSNFKDTDEYNNEITKECENVKEETLDNCSVNETEVAVRDDNNKSMQTSEKIDDIIDYAEESRGEEESDGDEPFPAVGAARMWCGGGGGGGGGGVAAFKARAGAAGGRVVVPRGETLTLRVPTHPRARCLCWEFATDDYDIGFGVYFEWGKSPTTEVTIQVSESDEEDDPDEDGYDDEEYTVSGSGDPERGAGGGPGATGGTRPLLSLVVSVYRRDCHTEVYAGSHTYPGEGVYLLKFDNTYSLWRSKTLYYKIYYTQ</sequence>
<reference evidence="7" key="1">
    <citation type="submission" date="2025-08" db="UniProtKB">
        <authorList>
            <consortium name="RefSeq"/>
        </authorList>
    </citation>
    <scope>IDENTIFICATION</scope>
    <source>
        <tissue evidence="7">Whole larvae</tissue>
    </source>
</reference>
<feature type="coiled-coil region" evidence="2">
    <location>
        <begin position="129"/>
        <end position="166"/>
    </location>
</feature>
<evidence type="ECO:0000256" key="3">
    <source>
        <dbReference type="SAM" id="MobiDB-lite"/>
    </source>
</evidence>
<proteinExistence type="predicted"/>
<keyword evidence="2" id="KW-0175">Coiled coil</keyword>
<feature type="region of interest" description="Disordered" evidence="3">
    <location>
        <begin position="394"/>
        <end position="435"/>
    </location>
</feature>
<dbReference type="PROSITE" id="PS50866">
    <property type="entry name" value="GOLD"/>
    <property type="match status" value="1"/>
</dbReference>
<dbReference type="Proteomes" id="UP001652740">
    <property type="component" value="Unplaced"/>
</dbReference>
<evidence type="ECO:0000313" key="6">
    <source>
        <dbReference type="Proteomes" id="UP001652740"/>
    </source>
</evidence>
<dbReference type="PANTHER" id="PTHR22973:SF12">
    <property type="entry name" value="LD35087P"/>
    <property type="match status" value="1"/>
</dbReference>
<dbReference type="InterPro" id="IPR052269">
    <property type="entry name" value="Golgi-PI4KB_interaction"/>
</dbReference>
<evidence type="ECO:0000313" key="7">
    <source>
        <dbReference type="RefSeq" id="XP_052749566.1"/>
    </source>
</evidence>
<dbReference type="InterPro" id="IPR000582">
    <property type="entry name" value="Acyl-CoA-binding_protein"/>
</dbReference>
<evidence type="ECO:0000256" key="2">
    <source>
        <dbReference type="SAM" id="Coils"/>
    </source>
</evidence>
<dbReference type="SUPFAM" id="SSF47027">
    <property type="entry name" value="Acyl-CoA binding protein"/>
    <property type="match status" value="1"/>
</dbReference>
<feature type="domain" description="ACB" evidence="5">
    <location>
        <begin position="36"/>
        <end position="127"/>
    </location>
</feature>
<feature type="compositionally biased region" description="Acidic residues" evidence="3">
    <location>
        <begin position="397"/>
        <end position="414"/>
    </location>
</feature>
<organism evidence="6 7">
    <name type="scientific">Galleria mellonella</name>
    <name type="common">Greater wax moth</name>
    <dbReference type="NCBI Taxonomy" id="7137"/>
    <lineage>
        <taxon>Eukaryota</taxon>
        <taxon>Metazoa</taxon>
        <taxon>Ecdysozoa</taxon>
        <taxon>Arthropoda</taxon>
        <taxon>Hexapoda</taxon>
        <taxon>Insecta</taxon>
        <taxon>Pterygota</taxon>
        <taxon>Neoptera</taxon>
        <taxon>Endopterygota</taxon>
        <taxon>Lepidoptera</taxon>
        <taxon>Glossata</taxon>
        <taxon>Ditrysia</taxon>
        <taxon>Pyraloidea</taxon>
        <taxon>Pyralidae</taxon>
        <taxon>Galleriinae</taxon>
        <taxon>Galleria</taxon>
    </lineage>
</organism>
<dbReference type="InterPro" id="IPR009038">
    <property type="entry name" value="GOLD_dom"/>
</dbReference>
<evidence type="ECO:0000259" key="5">
    <source>
        <dbReference type="PROSITE" id="PS51228"/>
    </source>
</evidence>
<dbReference type="PROSITE" id="PS51228">
    <property type="entry name" value="ACB_2"/>
    <property type="match status" value="1"/>
</dbReference>
<dbReference type="SUPFAM" id="SSF101576">
    <property type="entry name" value="Supernatant protein factor (SPF), C-terminal domain"/>
    <property type="match status" value="1"/>
</dbReference>
<dbReference type="InterPro" id="IPR035984">
    <property type="entry name" value="Acyl-CoA-binding_sf"/>
</dbReference>
<dbReference type="Gene3D" id="2.60.120.680">
    <property type="entry name" value="GOLD domain"/>
    <property type="match status" value="1"/>
</dbReference>
<dbReference type="Pfam" id="PF13897">
    <property type="entry name" value="GOLD_2"/>
    <property type="match status" value="1"/>
</dbReference>
<name>A0ABM3MDS8_GALME</name>
<evidence type="ECO:0000259" key="4">
    <source>
        <dbReference type="PROSITE" id="PS50866"/>
    </source>
</evidence>
<dbReference type="InterPro" id="IPR014352">
    <property type="entry name" value="FERM/acyl-CoA-bd_prot_sf"/>
</dbReference>
<gene>
    <name evidence="7" type="primary">LOC113517187</name>
</gene>
<dbReference type="PANTHER" id="PTHR22973">
    <property type="entry name" value="LD35087P"/>
    <property type="match status" value="1"/>
</dbReference>
<protein>
    <submittedName>
        <fullName evidence="7">Golgi resident protein GCP60</fullName>
    </submittedName>
</protein>
<dbReference type="Gene3D" id="1.20.80.10">
    <property type="match status" value="1"/>
</dbReference>
<keyword evidence="6" id="KW-1185">Reference proteome</keyword>
<dbReference type="RefSeq" id="XP_052749566.1">
    <property type="nucleotide sequence ID" value="XM_052893606.1"/>
</dbReference>
<feature type="domain" description="GOLD" evidence="4">
    <location>
        <begin position="329"/>
        <end position="490"/>
    </location>
</feature>
<evidence type="ECO:0000256" key="1">
    <source>
        <dbReference type="ARBA" id="ARBA00022990"/>
    </source>
</evidence>
<dbReference type="Pfam" id="PF00887">
    <property type="entry name" value="ACBP"/>
    <property type="match status" value="1"/>
</dbReference>
<accession>A0ABM3MDS8</accession>
<keyword evidence="1" id="KW-0007">Acetylation</keyword>
<feature type="compositionally biased region" description="Gly residues" evidence="3">
    <location>
        <begin position="425"/>
        <end position="434"/>
    </location>
</feature>
<dbReference type="InterPro" id="IPR036598">
    <property type="entry name" value="GOLD_dom_sf"/>
</dbReference>
<dbReference type="GeneID" id="113517187"/>